<reference evidence="5 6" key="1">
    <citation type="journal article" date="2021" name="Sci. Rep.">
        <title>Genome sequencing of the multicellular alga Astrephomene provides insights into convergent evolution of germ-soma differentiation.</title>
        <authorList>
            <person name="Yamashita S."/>
            <person name="Yamamoto K."/>
            <person name="Matsuzaki R."/>
            <person name="Suzuki S."/>
            <person name="Yamaguchi H."/>
            <person name="Hirooka S."/>
            <person name="Minakuchi Y."/>
            <person name="Miyagishima S."/>
            <person name="Kawachi M."/>
            <person name="Toyoda A."/>
            <person name="Nozaki H."/>
        </authorList>
    </citation>
    <scope>NUCLEOTIDE SEQUENCE [LARGE SCALE GENOMIC DNA]</scope>
    <source>
        <strain evidence="5 6">NIES-4017</strain>
    </source>
</reference>
<dbReference type="Gene3D" id="2.60.120.10">
    <property type="entry name" value="Jelly Rolls"/>
    <property type="match status" value="1"/>
</dbReference>
<dbReference type="InterPro" id="IPR018247">
    <property type="entry name" value="EF_Hand_1_Ca_BS"/>
</dbReference>
<sequence>GKVQLRTRNREAFAHRLAPVRADEVGGGAGAGAATAGAAAGNSGGGGNGGSSELDGVTEEDMLALFRSIDVDGSGAIDVSELQTAFELLGISKSTEEVTELLDGVDEDGSGELEFPEFKAVLLKAIRGGGASNGRGGMSEWHEAVGGGHGGGGGGGGGGVRGSSMGSGCSFSRRGSSSGSASAGHMMWQREMSTGAALGEAAMLDPDPPPQDGVLMALVATDLLLLERADYEHILENGFDGELKAKMALLRSSPVLGSALHRTDLRRLAYAMERRTTPMHAALYEQGQPPAALHLILEGSCKV</sequence>
<dbReference type="InterPro" id="IPR018490">
    <property type="entry name" value="cNMP-bd_dom_sf"/>
</dbReference>
<evidence type="ECO:0008006" key="7">
    <source>
        <dbReference type="Google" id="ProtNLM"/>
    </source>
</evidence>
<dbReference type="SUPFAM" id="SSF47473">
    <property type="entry name" value="EF-hand"/>
    <property type="match status" value="1"/>
</dbReference>
<dbReference type="PROSITE" id="PS50222">
    <property type="entry name" value="EF_HAND_2"/>
    <property type="match status" value="2"/>
</dbReference>
<dbReference type="GO" id="GO:0005509">
    <property type="term" value="F:calcium ion binding"/>
    <property type="evidence" value="ECO:0007669"/>
    <property type="project" value="InterPro"/>
</dbReference>
<dbReference type="EMBL" id="BMAR01000008">
    <property type="protein sequence ID" value="GFR44851.1"/>
    <property type="molecule type" value="Genomic_DNA"/>
</dbReference>
<feature type="region of interest" description="Disordered" evidence="2">
    <location>
        <begin position="134"/>
        <end position="184"/>
    </location>
</feature>
<protein>
    <recommendedName>
        <fullName evidence="7">Calmodulin</fullName>
    </recommendedName>
</protein>
<dbReference type="CDD" id="cd00051">
    <property type="entry name" value="EFh"/>
    <property type="match status" value="1"/>
</dbReference>
<feature type="region of interest" description="Disordered" evidence="2">
    <location>
        <begin position="24"/>
        <end position="55"/>
    </location>
</feature>
<dbReference type="InterPro" id="IPR000595">
    <property type="entry name" value="cNMP-bd_dom"/>
</dbReference>
<feature type="compositionally biased region" description="Gly residues" evidence="2">
    <location>
        <begin position="145"/>
        <end position="161"/>
    </location>
</feature>
<organism evidence="5 6">
    <name type="scientific">Astrephomene gubernaculifera</name>
    <dbReference type="NCBI Taxonomy" id="47775"/>
    <lineage>
        <taxon>Eukaryota</taxon>
        <taxon>Viridiplantae</taxon>
        <taxon>Chlorophyta</taxon>
        <taxon>core chlorophytes</taxon>
        <taxon>Chlorophyceae</taxon>
        <taxon>CS clade</taxon>
        <taxon>Chlamydomonadales</taxon>
        <taxon>Astrephomenaceae</taxon>
        <taxon>Astrephomene</taxon>
    </lineage>
</organism>
<feature type="non-terminal residue" evidence="5">
    <location>
        <position position="303"/>
    </location>
</feature>
<evidence type="ECO:0000259" key="3">
    <source>
        <dbReference type="PROSITE" id="PS50042"/>
    </source>
</evidence>
<feature type="compositionally biased region" description="Low complexity" evidence="2">
    <location>
        <begin position="32"/>
        <end position="41"/>
    </location>
</feature>
<dbReference type="InterPro" id="IPR014710">
    <property type="entry name" value="RmlC-like_jellyroll"/>
</dbReference>
<feature type="domain" description="Cyclic nucleotide-binding" evidence="3">
    <location>
        <begin position="256"/>
        <end position="303"/>
    </location>
</feature>
<accession>A0AAD3DS03</accession>
<keyword evidence="1" id="KW-0106">Calcium</keyword>
<dbReference type="SMART" id="SM00054">
    <property type="entry name" value="EFh"/>
    <property type="match status" value="2"/>
</dbReference>
<dbReference type="InterPro" id="IPR002048">
    <property type="entry name" value="EF_hand_dom"/>
</dbReference>
<name>A0AAD3DS03_9CHLO</name>
<dbReference type="PROSITE" id="PS00018">
    <property type="entry name" value="EF_HAND_1"/>
    <property type="match status" value="2"/>
</dbReference>
<dbReference type="AlphaFoldDB" id="A0AAD3DS03"/>
<feature type="non-terminal residue" evidence="5">
    <location>
        <position position="1"/>
    </location>
</feature>
<evidence type="ECO:0000259" key="4">
    <source>
        <dbReference type="PROSITE" id="PS50222"/>
    </source>
</evidence>
<gene>
    <name evidence="5" type="ORF">Agub_g6194</name>
</gene>
<feature type="compositionally biased region" description="Low complexity" evidence="2">
    <location>
        <begin position="162"/>
        <end position="184"/>
    </location>
</feature>
<feature type="domain" description="EF-hand" evidence="4">
    <location>
        <begin position="57"/>
        <end position="92"/>
    </location>
</feature>
<evidence type="ECO:0000256" key="2">
    <source>
        <dbReference type="SAM" id="MobiDB-lite"/>
    </source>
</evidence>
<comment type="caution">
    <text evidence="5">The sequence shown here is derived from an EMBL/GenBank/DDBJ whole genome shotgun (WGS) entry which is preliminary data.</text>
</comment>
<evidence type="ECO:0000313" key="6">
    <source>
        <dbReference type="Proteomes" id="UP001054857"/>
    </source>
</evidence>
<evidence type="ECO:0000313" key="5">
    <source>
        <dbReference type="EMBL" id="GFR44851.1"/>
    </source>
</evidence>
<keyword evidence="6" id="KW-1185">Reference proteome</keyword>
<feature type="domain" description="EF-hand" evidence="4">
    <location>
        <begin position="93"/>
        <end position="128"/>
    </location>
</feature>
<dbReference type="SUPFAM" id="SSF51206">
    <property type="entry name" value="cAMP-binding domain-like"/>
    <property type="match status" value="1"/>
</dbReference>
<dbReference type="PROSITE" id="PS50042">
    <property type="entry name" value="CNMP_BINDING_3"/>
    <property type="match status" value="2"/>
</dbReference>
<dbReference type="InterPro" id="IPR011992">
    <property type="entry name" value="EF-hand-dom_pair"/>
</dbReference>
<evidence type="ECO:0000256" key="1">
    <source>
        <dbReference type="ARBA" id="ARBA00022837"/>
    </source>
</evidence>
<dbReference type="Gene3D" id="1.10.238.10">
    <property type="entry name" value="EF-hand"/>
    <property type="match status" value="1"/>
</dbReference>
<feature type="domain" description="Cyclic nucleotide-binding" evidence="3">
    <location>
        <begin position="192"/>
        <end position="235"/>
    </location>
</feature>
<dbReference type="Proteomes" id="UP001054857">
    <property type="component" value="Unassembled WGS sequence"/>
</dbReference>
<dbReference type="Pfam" id="PF13499">
    <property type="entry name" value="EF-hand_7"/>
    <property type="match status" value="1"/>
</dbReference>
<proteinExistence type="predicted"/>